<name>A0A7X0JQG4_9GAMM</name>
<evidence type="ECO:0000256" key="1">
    <source>
        <dbReference type="ARBA" id="ARBA00022729"/>
    </source>
</evidence>
<organism evidence="3 4">
    <name type="scientific">Pseudoteredinibacter isoporae</name>
    <dbReference type="NCBI Taxonomy" id="570281"/>
    <lineage>
        <taxon>Bacteria</taxon>
        <taxon>Pseudomonadati</taxon>
        <taxon>Pseudomonadota</taxon>
        <taxon>Gammaproteobacteria</taxon>
        <taxon>Cellvibrionales</taxon>
        <taxon>Cellvibrionaceae</taxon>
        <taxon>Pseudoteredinibacter</taxon>
    </lineage>
</organism>
<evidence type="ECO:0000313" key="3">
    <source>
        <dbReference type="EMBL" id="MBB6520355.1"/>
    </source>
</evidence>
<dbReference type="Gene3D" id="3.80.10.10">
    <property type="entry name" value="Ribonuclease Inhibitor"/>
    <property type="match status" value="1"/>
</dbReference>
<feature type="chain" id="PRO_5031222152" evidence="2">
    <location>
        <begin position="19"/>
        <end position="341"/>
    </location>
</feature>
<dbReference type="RefSeq" id="WP_166851497.1">
    <property type="nucleotide sequence ID" value="NZ_JAAONY010000001.1"/>
</dbReference>
<dbReference type="SUPFAM" id="SSF52058">
    <property type="entry name" value="L domain-like"/>
    <property type="match status" value="1"/>
</dbReference>
<dbReference type="PANTHER" id="PTHR47988">
    <property type="entry name" value="SOMATIC EMBRYOGENESIS RECEPTOR KINASE 1"/>
    <property type="match status" value="1"/>
</dbReference>
<proteinExistence type="predicted"/>
<keyword evidence="4" id="KW-1185">Reference proteome</keyword>
<sequence>MKKIVSALIVSVSMQCMAAAPPGQVARMQNLDCNAVVNASVADCLALRDIYLNNGGASWTGADNWGDNNVELWEGVNTLAGRVTFLGLQHGQSGQLPASIGNLTALEVVHINAPITGDLPASISAWSGIRNLVLLDQVRLNGVIPPELFSLSTLRLLRITTPHFSGSLPDGLSALTALTDLGISRGSYTGSIPTSWSALSNLQRFTLSRTTVSGSIPEFLSQVPGSVEVPFNQLSGAIPDTFGTDLATPDVFRAQANFLDSDAAGVALLNTPGLRAWAEFIGPGQASFRTIGAQRSEATVPSASAGSVASVPSSTTWSLSLLMIVIAGFAGRHLKTSRRIQ</sequence>
<reference evidence="3 4" key="1">
    <citation type="submission" date="2020-08" db="EMBL/GenBank/DDBJ databases">
        <title>Genomic Encyclopedia of Type Strains, Phase IV (KMG-IV): sequencing the most valuable type-strain genomes for metagenomic binning, comparative biology and taxonomic classification.</title>
        <authorList>
            <person name="Goeker M."/>
        </authorList>
    </citation>
    <scope>NUCLEOTIDE SEQUENCE [LARGE SCALE GENOMIC DNA]</scope>
    <source>
        <strain evidence="3 4">DSM 22368</strain>
    </source>
</reference>
<dbReference type="InterPro" id="IPR032675">
    <property type="entry name" value="LRR_dom_sf"/>
</dbReference>
<protein>
    <submittedName>
        <fullName evidence="3">Uncharacterized protein</fullName>
    </submittedName>
</protein>
<keyword evidence="1 2" id="KW-0732">Signal</keyword>
<dbReference type="InParanoid" id="A0A7X0JQG4"/>
<comment type="caution">
    <text evidence="3">The sequence shown here is derived from an EMBL/GenBank/DDBJ whole genome shotgun (WGS) entry which is preliminary data.</text>
</comment>
<dbReference type="Proteomes" id="UP000528457">
    <property type="component" value="Unassembled WGS sequence"/>
</dbReference>
<feature type="signal peptide" evidence="2">
    <location>
        <begin position="1"/>
        <end position="18"/>
    </location>
</feature>
<evidence type="ECO:0000313" key="4">
    <source>
        <dbReference type="Proteomes" id="UP000528457"/>
    </source>
</evidence>
<gene>
    <name evidence="3" type="ORF">HNR48_000633</name>
</gene>
<dbReference type="AlphaFoldDB" id="A0A7X0JQG4"/>
<dbReference type="EMBL" id="JACHHT010000001">
    <property type="protein sequence ID" value="MBB6520355.1"/>
    <property type="molecule type" value="Genomic_DNA"/>
</dbReference>
<evidence type="ECO:0000256" key="2">
    <source>
        <dbReference type="SAM" id="SignalP"/>
    </source>
</evidence>
<accession>A0A7X0JQG4</accession>